<keyword evidence="9" id="KW-1185">Reference proteome</keyword>
<dbReference type="Pfam" id="PF20684">
    <property type="entry name" value="Fung_rhodopsin"/>
    <property type="match status" value="1"/>
</dbReference>
<evidence type="ECO:0000313" key="8">
    <source>
        <dbReference type="EMBL" id="KAE8332270.1"/>
    </source>
</evidence>
<evidence type="ECO:0000256" key="4">
    <source>
        <dbReference type="ARBA" id="ARBA00023136"/>
    </source>
</evidence>
<feature type="transmembrane region" description="Helical" evidence="6">
    <location>
        <begin position="31"/>
        <end position="48"/>
    </location>
</feature>
<feature type="transmembrane region" description="Helical" evidence="6">
    <location>
        <begin position="129"/>
        <end position="148"/>
    </location>
</feature>
<evidence type="ECO:0000256" key="6">
    <source>
        <dbReference type="SAM" id="Phobius"/>
    </source>
</evidence>
<accession>A0A5N6XL07</accession>
<reference evidence="9" key="1">
    <citation type="submission" date="2019-04" db="EMBL/GenBank/DDBJ databases">
        <title>Friends and foes A comparative genomics studyof 23 Aspergillus species from section Flavi.</title>
        <authorList>
            <consortium name="DOE Joint Genome Institute"/>
            <person name="Kjaerbolling I."/>
            <person name="Vesth T."/>
            <person name="Frisvad J.C."/>
            <person name="Nybo J.L."/>
            <person name="Theobald S."/>
            <person name="Kildgaard S."/>
            <person name="Isbrandt T."/>
            <person name="Kuo A."/>
            <person name="Sato A."/>
            <person name="Lyhne E.K."/>
            <person name="Kogle M.E."/>
            <person name="Wiebenga A."/>
            <person name="Kun R.S."/>
            <person name="Lubbers R.J."/>
            <person name="Makela M.R."/>
            <person name="Barry K."/>
            <person name="Chovatia M."/>
            <person name="Clum A."/>
            <person name="Daum C."/>
            <person name="Haridas S."/>
            <person name="He G."/>
            <person name="LaButti K."/>
            <person name="Lipzen A."/>
            <person name="Mondo S."/>
            <person name="Riley R."/>
            <person name="Salamov A."/>
            <person name="Simmons B.A."/>
            <person name="Magnuson J.K."/>
            <person name="Henrissat B."/>
            <person name="Mortensen U.H."/>
            <person name="Larsen T.O."/>
            <person name="Devries R.P."/>
            <person name="Grigoriev I.V."/>
            <person name="Machida M."/>
            <person name="Baker S.E."/>
            <person name="Andersen M.R."/>
        </authorList>
    </citation>
    <scope>NUCLEOTIDE SEQUENCE [LARGE SCALE GENOMIC DNA]</scope>
    <source>
        <strain evidence="9">CBS 130017</strain>
    </source>
</reference>
<evidence type="ECO:0000256" key="3">
    <source>
        <dbReference type="ARBA" id="ARBA00022989"/>
    </source>
</evidence>
<feature type="transmembrane region" description="Helical" evidence="6">
    <location>
        <begin position="60"/>
        <end position="82"/>
    </location>
</feature>
<evidence type="ECO:0000256" key="5">
    <source>
        <dbReference type="ARBA" id="ARBA00038359"/>
    </source>
</evidence>
<dbReference type="InterPro" id="IPR052337">
    <property type="entry name" value="SAT4-like"/>
</dbReference>
<organism evidence="8 9">
    <name type="scientific">Aspergillus sergii</name>
    <dbReference type="NCBI Taxonomy" id="1034303"/>
    <lineage>
        <taxon>Eukaryota</taxon>
        <taxon>Fungi</taxon>
        <taxon>Dikarya</taxon>
        <taxon>Ascomycota</taxon>
        <taxon>Pezizomycotina</taxon>
        <taxon>Eurotiomycetes</taxon>
        <taxon>Eurotiomycetidae</taxon>
        <taxon>Eurotiales</taxon>
        <taxon>Aspergillaceae</taxon>
        <taxon>Aspergillus</taxon>
        <taxon>Aspergillus subgen. Circumdati</taxon>
    </lineage>
</organism>
<keyword evidence="3 6" id="KW-1133">Transmembrane helix</keyword>
<proteinExistence type="inferred from homology"/>
<name>A0A5N6XL07_9EURO</name>
<comment type="similarity">
    <text evidence="5">Belongs to the SAT4 family.</text>
</comment>
<dbReference type="PANTHER" id="PTHR33048">
    <property type="entry name" value="PTH11-LIKE INTEGRAL MEMBRANE PROTEIN (AFU_ORTHOLOGUE AFUA_5G11245)"/>
    <property type="match status" value="1"/>
</dbReference>
<dbReference type="AlphaFoldDB" id="A0A5N6XL07"/>
<evidence type="ECO:0000256" key="1">
    <source>
        <dbReference type="ARBA" id="ARBA00004141"/>
    </source>
</evidence>
<keyword evidence="2 6" id="KW-0812">Transmembrane</keyword>
<dbReference type="InterPro" id="IPR049326">
    <property type="entry name" value="Rhodopsin_dom_fungi"/>
</dbReference>
<dbReference type="GO" id="GO:0016020">
    <property type="term" value="C:membrane"/>
    <property type="evidence" value="ECO:0007669"/>
    <property type="project" value="UniProtKB-SubCell"/>
</dbReference>
<keyword evidence="4 6" id="KW-0472">Membrane</keyword>
<feature type="transmembrane region" description="Helical" evidence="6">
    <location>
        <begin position="201"/>
        <end position="227"/>
    </location>
</feature>
<dbReference type="PANTHER" id="PTHR33048:SF47">
    <property type="entry name" value="INTEGRAL MEMBRANE PROTEIN-RELATED"/>
    <property type="match status" value="1"/>
</dbReference>
<feature type="transmembrane region" description="Helical" evidence="6">
    <location>
        <begin position="239"/>
        <end position="258"/>
    </location>
</feature>
<evidence type="ECO:0000313" key="9">
    <source>
        <dbReference type="Proteomes" id="UP000325945"/>
    </source>
</evidence>
<feature type="domain" description="Rhodopsin" evidence="7">
    <location>
        <begin position="45"/>
        <end position="302"/>
    </location>
</feature>
<dbReference type="EMBL" id="ML741766">
    <property type="protein sequence ID" value="KAE8332270.1"/>
    <property type="molecule type" value="Genomic_DNA"/>
</dbReference>
<evidence type="ECO:0000259" key="7">
    <source>
        <dbReference type="Pfam" id="PF20684"/>
    </source>
</evidence>
<sequence>MSTQQGIVPPPPGVEPNFINPQNQFQGCTPFVAFYLTINSLALVMRLYTRRFIIRASLAIDDYLCIIAYGVVFIRVLCSYRSQRHVAPSFLSQQRLTGLTGRALGIGRHIWDIPRSASTEIAKISFHSFLSYILCLAFSKLTILCFYYRLFSSRASLKVLIIIGIIFETCGTLALVAVANYTFTPFERFGDPAVKPNTPRIAPIFFSGLLAMITDIYVLVLPIPSVLRLKVPLRQRLKALAIIILGASACTASIVRVVHTANMKDPNTLWHVLFVGGVGYWVSAVECNHALLCSCLLVLPVFIQHHWPKVRLLFRRLRGRKGDSSSEGSSLQRTRSWPAQDQWNVNKRVDIYIFEEFRHFENLPKAHLAIHPNRQLSSADIERGEGSDRR</sequence>
<gene>
    <name evidence="8" type="ORF">BDV39DRAFT_200418</name>
</gene>
<protein>
    <recommendedName>
        <fullName evidence="7">Rhodopsin domain-containing protein</fullName>
    </recommendedName>
</protein>
<dbReference type="Proteomes" id="UP000325945">
    <property type="component" value="Unassembled WGS sequence"/>
</dbReference>
<feature type="transmembrane region" description="Helical" evidence="6">
    <location>
        <begin position="160"/>
        <end position="181"/>
    </location>
</feature>
<feature type="transmembrane region" description="Helical" evidence="6">
    <location>
        <begin position="278"/>
        <end position="303"/>
    </location>
</feature>
<evidence type="ECO:0000256" key="2">
    <source>
        <dbReference type="ARBA" id="ARBA00022692"/>
    </source>
</evidence>
<comment type="subcellular location">
    <subcellularLocation>
        <location evidence="1">Membrane</location>
        <topology evidence="1">Multi-pass membrane protein</topology>
    </subcellularLocation>
</comment>